<feature type="compositionally biased region" description="Polar residues" evidence="1">
    <location>
        <begin position="988"/>
        <end position="1003"/>
    </location>
</feature>
<evidence type="ECO:0000256" key="1">
    <source>
        <dbReference type="SAM" id="MobiDB-lite"/>
    </source>
</evidence>
<evidence type="ECO:0000313" key="3">
    <source>
        <dbReference type="EMBL" id="CCC93299.1"/>
    </source>
</evidence>
<sequence>MHKKGAAVTVSGVMGPSMSSARSSMLHSPSAQCEEKATNQEDAKEENGSRFMAENMRNVDLLFYRPLGGPVKPTSQGDRRDSGVTDPLGELEAILTYVEHVTAALSNREHVATPAESLHTVKGPVVASRRALNTSEKEVSARRSLAMELHDKACALLGWINRLEYVTVSQNISLKELEKAVSSSAASVNAVLDAVDVRYRNHEVADVQEFFLGSRETLKNCRDTVHGLVMDAQKVLVLRQTVACRDLAHAKELFNGHWKARCSNGPPRPTCPFVAWVEGSWFPAMEKWEQIVAAVRNEAEMGDVKGAFARGQQLVLTESSMISKIIRPGETLSDLLHQYLEKPLEAIERSLNRKKNCIEALRAALAVKDGKRLVECLCAVEELRFNEDLSEGDAELVERARKQIVCQQQVDNVVAALKLAVQASETVTLFRAIHQANELLLQLGIVGNPEVAKDVVRSSGTILKEMCALPSGTSLVEFVAKRVDPMTVNLAHVPSHVWTSEATATYQAAWQCLTARTVQNLVRFQQEGAKESDDSTTCSWAARSADVLSTSSNNAKGNSQQVVRFARAQTQHTEVGDALSVQRLFPVGQWSEPTLKFQVTKEKTITQEEGLKLKVHFDAQVRVLRIHAPDKCSFHEIYKRVCDLCMQQVGTLPPSTEHKLRMRYEDTEGDCISLLTQEDWNVLVSEQAPNGLEGTKLDIYCDFPPVPLSRLRGRTSPSSVSKERSVSPAPVSPQKPCIHAREAVEKATQGFEERITAEAVEKSVREVSNRLPKSLVESRKENGTRTAGNTGATKQVRCQSTGFALRKSNLSSGSVSTGRITHDDFHVQKHNRKLKSTVKTASTTLKDPVESDILKEVSPSVHEKSNARRNLTNPSSLQAQFRAVSTRHTHNTAGGVSCVSPKVGKLVPTPTEAKKLQTPIKSAGGATRVSVCATTGAEASWPGEPVEAVARRWKDDETPLELDAVASTVNQGRTTAPNRKGPAKASLSVKQSSTKAQTTTPRTGSRPKCVTEAATPSDSAMEEKREWSVCNFRPGEIRATTNGREETPPSTSSRVRVSSALDRAGSSGFPGASGLALHSNNNGRKVDALLRYRQMREEKLNAVRASAVQKRAAK</sequence>
<evidence type="ECO:0000259" key="2">
    <source>
        <dbReference type="Pfam" id="PF00564"/>
    </source>
</evidence>
<dbReference type="Pfam" id="PF00564">
    <property type="entry name" value="PB1"/>
    <property type="match status" value="1"/>
</dbReference>
<feature type="domain" description="PB1" evidence="2">
    <location>
        <begin position="612"/>
        <end position="683"/>
    </location>
</feature>
<dbReference type="EMBL" id="HE575323">
    <property type="protein sequence ID" value="CCC93299.1"/>
    <property type="molecule type" value="Genomic_DNA"/>
</dbReference>
<dbReference type="CDD" id="cd05992">
    <property type="entry name" value="PB1"/>
    <property type="match status" value="1"/>
</dbReference>
<name>G0UV84_TRYCI</name>
<feature type="compositionally biased region" description="Low complexity" evidence="1">
    <location>
        <begin position="16"/>
        <end position="31"/>
    </location>
</feature>
<organism evidence="3">
    <name type="scientific">Trypanosoma congolense (strain IL3000)</name>
    <dbReference type="NCBI Taxonomy" id="1068625"/>
    <lineage>
        <taxon>Eukaryota</taxon>
        <taxon>Discoba</taxon>
        <taxon>Euglenozoa</taxon>
        <taxon>Kinetoplastea</taxon>
        <taxon>Metakinetoplastina</taxon>
        <taxon>Trypanosomatida</taxon>
        <taxon>Trypanosomatidae</taxon>
        <taxon>Trypanosoma</taxon>
        <taxon>Nannomonas</taxon>
    </lineage>
</organism>
<accession>G0UV84</accession>
<feature type="compositionally biased region" description="Basic and acidic residues" evidence="1">
    <location>
        <begin position="33"/>
        <end position="48"/>
    </location>
</feature>
<dbReference type="AlphaFoldDB" id="G0UV84"/>
<proteinExistence type="predicted"/>
<dbReference type="InterPro" id="IPR053026">
    <property type="entry name" value="CDC42_GEF"/>
</dbReference>
<dbReference type="VEuPathDB" id="TriTrypDB:TcIL3000_10_580"/>
<gene>
    <name evidence="3" type="ORF">TCIL3000_10_580</name>
</gene>
<feature type="region of interest" description="Disordered" evidence="1">
    <location>
        <begin position="967"/>
        <end position="1026"/>
    </location>
</feature>
<dbReference type="PANTHER" id="PTHR47339:SF1">
    <property type="entry name" value="CELL DIVISION CONTROL PROTEIN 24"/>
    <property type="match status" value="1"/>
</dbReference>
<feature type="compositionally biased region" description="Basic and acidic residues" evidence="1">
    <location>
        <begin position="856"/>
        <end position="866"/>
    </location>
</feature>
<dbReference type="Gene3D" id="3.10.20.90">
    <property type="entry name" value="Phosphatidylinositol 3-kinase Catalytic Subunit, Chain A, domain 1"/>
    <property type="match status" value="1"/>
</dbReference>
<dbReference type="InterPro" id="IPR000270">
    <property type="entry name" value="PB1_dom"/>
</dbReference>
<feature type="region of interest" description="Disordered" evidence="1">
    <location>
        <begin position="1"/>
        <end position="49"/>
    </location>
</feature>
<feature type="region of interest" description="Disordered" evidence="1">
    <location>
        <begin position="856"/>
        <end position="875"/>
    </location>
</feature>
<reference evidence="3" key="1">
    <citation type="journal article" date="2012" name="Proc. Natl. Acad. Sci. U.S.A.">
        <title>Antigenic diversity is generated by distinct evolutionary mechanisms in African trypanosome species.</title>
        <authorList>
            <person name="Jackson A.P."/>
            <person name="Berry A."/>
            <person name="Aslett M."/>
            <person name="Allison H.C."/>
            <person name="Burton P."/>
            <person name="Vavrova-Anderson J."/>
            <person name="Brown R."/>
            <person name="Browne H."/>
            <person name="Corton N."/>
            <person name="Hauser H."/>
            <person name="Gamble J."/>
            <person name="Gilderthorp R."/>
            <person name="Marcello L."/>
            <person name="McQuillan J."/>
            <person name="Otto T.D."/>
            <person name="Quail M.A."/>
            <person name="Sanders M.J."/>
            <person name="van Tonder A."/>
            <person name="Ginger M.L."/>
            <person name="Field M.C."/>
            <person name="Barry J.D."/>
            <person name="Hertz-Fowler C."/>
            <person name="Berriman M."/>
        </authorList>
    </citation>
    <scope>NUCLEOTIDE SEQUENCE</scope>
    <source>
        <strain evidence="3">IL3000</strain>
    </source>
</reference>
<feature type="compositionally biased region" description="Polar residues" evidence="1">
    <location>
        <begin position="967"/>
        <end position="977"/>
    </location>
</feature>
<dbReference type="PANTHER" id="PTHR47339">
    <property type="entry name" value="CELL DIVISION CONTROL PROTEIN 24"/>
    <property type="match status" value="1"/>
</dbReference>
<dbReference type="SUPFAM" id="SSF54277">
    <property type="entry name" value="CAD &amp; PB1 domains"/>
    <property type="match status" value="1"/>
</dbReference>
<feature type="region of interest" description="Disordered" evidence="1">
    <location>
        <begin position="712"/>
        <end position="736"/>
    </location>
</feature>
<protein>
    <recommendedName>
        <fullName evidence="2">PB1 domain-containing protein</fullName>
    </recommendedName>
</protein>